<feature type="transmembrane region" description="Helical" evidence="7">
    <location>
        <begin position="140"/>
        <end position="160"/>
    </location>
</feature>
<dbReference type="HOGENOM" id="CLU_000604_84_9_6"/>
<dbReference type="eggNOG" id="COG4987">
    <property type="taxonomic scope" value="Bacteria"/>
</dbReference>
<dbReference type="Gene3D" id="1.20.1560.10">
    <property type="entry name" value="ABC transporter type 1, transmembrane domain"/>
    <property type="match status" value="1"/>
</dbReference>
<dbReference type="PROSITE" id="PS50893">
    <property type="entry name" value="ABC_TRANSPORTER_2"/>
    <property type="match status" value="1"/>
</dbReference>
<keyword evidence="4 10" id="KW-0067">ATP-binding</keyword>
<protein>
    <submittedName>
        <fullName evidence="10">ABC transporter, ATP-binding protein</fullName>
    </submittedName>
</protein>
<keyword evidence="3" id="KW-0547">Nucleotide-binding</keyword>
<dbReference type="GO" id="GO:0016887">
    <property type="term" value="F:ATP hydrolysis activity"/>
    <property type="evidence" value="ECO:0007669"/>
    <property type="project" value="InterPro"/>
</dbReference>
<dbReference type="PANTHER" id="PTHR24221:SF653">
    <property type="entry name" value="TRANSPORT ATP-BINDING PROTEIN CYDC"/>
    <property type="match status" value="1"/>
</dbReference>
<keyword evidence="11" id="KW-1185">Reference proteome</keyword>
<evidence type="ECO:0000256" key="5">
    <source>
        <dbReference type="ARBA" id="ARBA00022989"/>
    </source>
</evidence>
<evidence type="ECO:0000256" key="7">
    <source>
        <dbReference type="SAM" id="Phobius"/>
    </source>
</evidence>
<evidence type="ECO:0000256" key="2">
    <source>
        <dbReference type="ARBA" id="ARBA00022692"/>
    </source>
</evidence>
<sequence>MQLTEDKLTLKKLLSFEIKAVILGVLISVAAALSSIALMGSAAWFLSAMGIAGASGILINIFIPSALIRMFALSRTAFRYLERLVTHNATFKIIAALRSYLFERILQINFKEALNLKKSDCERRFRENTMRLEYAFLKDALPKLLALIICTAAIVFIGIFDCLLAFYLFCLIFICAVLIPWLFTYFLRDKTLSLSADLSALNDGAVKVGEGLTDLILNHADKKLKADLLMLNKRICKVRAVFTLVEDMLLSITYLASAVALILSLYLIAPYYAEGKVNGACYVLLGIISFSMFEAVFPLALSFTKFAEVRHAFNEINALINLPKNQNEQGQEFDENLKRITFKNVCFSYSKEMPLIINHFSASFVNCKNYALCAEVGSGKTTLVYLMTSLLKDYDGIILLNGKDLKSFSESSIRKCFSVAPQSNDFFSGTILDLFKEVNPEIDEKTIFKLLDEVELTDFVKSLPLGLNQFLGNNGISVSGGQSRRLVLARALCRNCDFLILDEPGEGLDIRQGQRILKRILCSRKGVILISHKSTGLNFCDEIIRI</sequence>
<dbReference type="SUPFAM" id="SSF90123">
    <property type="entry name" value="ABC transporter transmembrane region"/>
    <property type="match status" value="1"/>
</dbReference>
<dbReference type="Gene3D" id="3.40.50.300">
    <property type="entry name" value="P-loop containing nucleotide triphosphate hydrolases"/>
    <property type="match status" value="1"/>
</dbReference>
<dbReference type="AlphaFoldDB" id="E8LLQ2"/>
<dbReference type="SUPFAM" id="SSF52540">
    <property type="entry name" value="P-loop containing nucleoside triphosphate hydrolases"/>
    <property type="match status" value="1"/>
</dbReference>
<dbReference type="InterPro" id="IPR003439">
    <property type="entry name" value="ABC_transporter-like_ATP-bd"/>
</dbReference>
<evidence type="ECO:0000256" key="4">
    <source>
        <dbReference type="ARBA" id="ARBA00022840"/>
    </source>
</evidence>
<proteinExistence type="predicted"/>
<dbReference type="GO" id="GO:0140359">
    <property type="term" value="F:ABC-type transporter activity"/>
    <property type="evidence" value="ECO:0007669"/>
    <property type="project" value="InterPro"/>
</dbReference>
<evidence type="ECO:0000259" key="8">
    <source>
        <dbReference type="PROSITE" id="PS50893"/>
    </source>
</evidence>
<dbReference type="InterPro" id="IPR027417">
    <property type="entry name" value="P-loop_NTPase"/>
</dbReference>
<organism evidence="10 11">
    <name type="scientific">Succinatimonas hippei (strain DSM 22608 / JCM 16073 / KCTC 15190 / YIT 12066)</name>
    <dbReference type="NCBI Taxonomy" id="762983"/>
    <lineage>
        <taxon>Bacteria</taxon>
        <taxon>Pseudomonadati</taxon>
        <taxon>Pseudomonadota</taxon>
        <taxon>Gammaproteobacteria</taxon>
        <taxon>Aeromonadales</taxon>
        <taxon>Succinivibrionaceae</taxon>
        <taxon>Succinatimonas</taxon>
    </lineage>
</organism>
<feature type="transmembrane region" description="Helical" evidence="7">
    <location>
        <begin position="279"/>
        <end position="301"/>
    </location>
</feature>
<dbReference type="Proteomes" id="UP000018458">
    <property type="component" value="Unassembled WGS sequence"/>
</dbReference>
<dbReference type="InterPro" id="IPR039421">
    <property type="entry name" value="Type_1_exporter"/>
</dbReference>
<keyword evidence="5 7" id="KW-1133">Transmembrane helix</keyword>
<dbReference type="SMART" id="SM00382">
    <property type="entry name" value="AAA"/>
    <property type="match status" value="1"/>
</dbReference>
<dbReference type="GO" id="GO:0005524">
    <property type="term" value="F:ATP binding"/>
    <property type="evidence" value="ECO:0007669"/>
    <property type="project" value="UniProtKB-KW"/>
</dbReference>
<dbReference type="PANTHER" id="PTHR24221">
    <property type="entry name" value="ATP-BINDING CASSETTE SUB-FAMILY B"/>
    <property type="match status" value="1"/>
</dbReference>
<evidence type="ECO:0000313" key="10">
    <source>
        <dbReference type="EMBL" id="EFY06559.1"/>
    </source>
</evidence>
<feature type="transmembrane region" description="Helical" evidence="7">
    <location>
        <begin position="51"/>
        <end position="73"/>
    </location>
</feature>
<evidence type="ECO:0000313" key="11">
    <source>
        <dbReference type="Proteomes" id="UP000018458"/>
    </source>
</evidence>
<dbReference type="STRING" id="762983.HMPREF9444_01650"/>
<dbReference type="InterPro" id="IPR003593">
    <property type="entry name" value="AAA+_ATPase"/>
</dbReference>
<comment type="caution">
    <text evidence="10">The sequence shown here is derived from an EMBL/GenBank/DDBJ whole genome shotgun (WGS) entry which is preliminary data.</text>
</comment>
<dbReference type="Pfam" id="PF00005">
    <property type="entry name" value="ABC_tran"/>
    <property type="match status" value="1"/>
</dbReference>
<accession>E8LLQ2</accession>
<evidence type="ECO:0000256" key="3">
    <source>
        <dbReference type="ARBA" id="ARBA00022741"/>
    </source>
</evidence>
<evidence type="ECO:0000256" key="6">
    <source>
        <dbReference type="ARBA" id="ARBA00023136"/>
    </source>
</evidence>
<dbReference type="InterPro" id="IPR017871">
    <property type="entry name" value="ABC_transporter-like_CS"/>
</dbReference>
<keyword evidence="6 7" id="KW-0472">Membrane</keyword>
<dbReference type="PROSITE" id="PS00211">
    <property type="entry name" value="ABC_TRANSPORTER_1"/>
    <property type="match status" value="1"/>
</dbReference>
<dbReference type="GO" id="GO:0005886">
    <property type="term" value="C:plasma membrane"/>
    <property type="evidence" value="ECO:0007669"/>
    <property type="project" value="UniProtKB-SubCell"/>
</dbReference>
<feature type="transmembrane region" description="Helical" evidence="7">
    <location>
        <begin position="166"/>
        <end position="187"/>
    </location>
</feature>
<name>E8LLQ2_SUCHY</name>
<dbReference type="GO" id="GO:0034040">
    <property type="term" value="F:ATPase-coupled lipid transmembrane transporter activity"/>
    <property type="evidence" value="ECO:0007669"/>
    <property type="project" value="TreeGrafter"/>
</dbReference>
<feature type="domain" description="ABC transporter" evidence="8">
    <location>
        <begin position="340"/>
        <end position="546"/>
    </location>
</feature>
<comment type="subcellular location">
    <subcellularLocation>
        <location evidence="1">Cell membrane</location>
        <topology evidence="1">Multi-pass membrane protein</topology>
    </subcellularLocation>
</comment>
<keyword evidence="2 7" id="KW-0812">Transmembrane</keyword>
<evidence type="ECO:0000259" key="9">
    <source>
        <dbReference type="PROSITE" id="PS50929"/>
    </source>
</evidence>
<feature type="domain" description="ABC transmembrane type-1" evidence="9">
    <location>
        <begin position="22"/>
        <end position="308"/>
    </location>
</feature>
<feature type="transmembrane region" description="Helical" evidence="7">
    <location>
        <begin position="249"/>
        <end position="273"/>
    </location>
</feature>
<evidence type="ECO:0000256" key="1">
    <source>
        <dbReference type="ARBA" id="ARBA00004651"/>
    </source>
</evidence>
<gene>
    <name evidence="10" type="ORF">HMPREF9444_01650</name>
</gene>
<dbReference type="EMBL" id="AEVO01000111">
    <property type="protein sequence ID" value="EFY06559.1"/>
    <property type="molecule type" value="Genomic_DNA"/>
</dbReference>
<reference evidence="10 11" key="1">
    <citation type="submission" date="2011-01" db="EMBL/GenBank/DDBJ databases">
        <authorList>
            <person name="Weinstock G."/>
            <person name="Sodergren E."/>
            <person name="Clifton S."/>
            <person name="Fulton L."/>
            <person name="Fulton B."/>
            <person name="Courtney L."/>
            <person name="Fronick C."/>
            <person name="Harrison M."/>
            <person name="Strong C."/>
            <person name="Farmer C."/>
            <person name="Delahaunty K."/>
            <person name="Markovic C."/>
            <person name="Hall O."/>
            <person name="Minx P."/>
            <person name="Tomlinson C."/>
            <person name="Mitreva M."/>
            <person name="Hou S."/>
            <person name="Chen J."/>
            <person name="Wollam A."/>
            <person name="Pepin K.H."/>
            <person name="Johnson M."/>
            <person name="Bhonagiri V."/>
            <person name="Zhang X."/>
            <person name="Suruliraj S."/>
            <person name="Warren W."/>
            <person name="Chinwalla A."/>
            <person name="Mardis E.R."/>
            <person name="Wilson R.K."/>
        </authorList>
    </citation>
    <scope>NUCLEOTIDE SEQUENCE [LARGE SCALE GENOMIC DNA]</scope>
    <source>
        <strain evidence="11">DSM 22608 / JCM 16073 / KCTC 15190 / YIT 12066</strain>
    </source>
</reference>
<feature type="transmembrane region" description="Helical" evidence="7">
    <location>
        <begin position="21"/>
        <end position="45"/>
    </location>
</feature>
<dbReference type="InterPro" id="IPR011527">
    <property type="entry name" value="ABC1_TM_dom"/>
</dbReference>
<dbReference type="InterPro" id="IPR036640">
    <property type="entry name" value="ABC1_TM_sf"/>
</dbReference>
<dbReference type="PROSITE" id="PS50929">
    <property type="entry name" value="ABC_TM1F"/>
    <property type="match status" value="1"/>
</dbReference>